<protein>
    <submittedName>
        <fullName evidence="2">Uncharacterized protein</fullName>
    </submittedName>
</protein>
<feature type="transmembrane region" description="Helical" evidence="1">
    <location>
        <begin position="633"/>
        <end position="652"/>
    </location>
</feature>
<dbReference type="PANTHER" id="PTHR33973">
    <property type="entry name" value="OS07G0153300 PROTEIN"/>
    <property type="match status" value="1"/>
</dbReference>
<name>A0A0G4PUG8_PENC3</name>
<dbReference type="Pfam" id="PF07103">
    <property type="entry name" value="DUF1365"/>
    <property type="match status" value="1"/>
</dbReference>
<dbReference type="InterPro" id="IPR010775">
    <property type="entry name" value="DUF1365"/>
</dbReference>
<evidence type="ECO:0000313" key="3">
    <source>
        <dbReference type="Proteomes" id="UP000053732"/>
    </source>
</evidence>
<feature type="transmembrane region" description="Helical" evidence="1">
    <location>
        <begin position="658"/>
        <end position="679"/>
    </location>
</feature>
<dbReference type="AlphaFoldDB" id="A0A0G4PUG8"/>
<proteinExistence type="predicted"/>
<reference evidence="2 3" key="1">
    <citation type="journal article" date="2014" name="Nat. Commun.">
        <title>Multiple recent horizontal transfers of a large genomic region in cheese making fungi.</title>
        <authorList>
            <person name="Cheeseman K."/>
            <person name="Ropars J."/>
            <person name="Renault P."/>
            <person name="Dupont J."/>
            <person name="Gouzy J."/>
            <person name="Branca A."/>
            <person name="Abraham A.L."/>
            <person name="Ceppi M."/>
            <person name="Conseiller E."/>
            <person name="Debuchy R."/>
            <person name="Malagnac F."/>
            <person name="Goarin A."/>
            <person name="Silar P."/>
            <person name="Lacoste S."/>
            <person name="Sallet E."/>
            <person name="Bensimon A."/>
            <person name="Giraud T."/>
            <person name="Brygoo Y."/>
        </authorList>
    </citation>
    <scope>NUCLEOTIDE SEQUENCE [LARGE SCALE GENOMIC DNA]</scope>
    <source>
        <strain evidence="3">FM 013</strain>
    </source>
</reference>
<keyword evidence="1" id="KW-0472">Membrane</keyword>
<evidence type="ECO:0000313" key="2">
    <source>
        <dbReference type="EMBL" id="CRL30043.1"/>
    </source>
</evidence>
<organism evidence="2 3">
    <name type="scientific">Penicillium camemberti (strain FM 013)</name>
    <dbReference type="NCBI Taxonomy" id="1429867"/>
    <lineage>
        <taxon>Eukaryota</taxon>
        <taxon>Fungi</taxon>
        <taxon>Dikarya</taxon>
        <taxon>Ascomycota</taxon>
        <taxon>Pezizomycotina</taxon>
        <taxon>Eurotiomycetes</taxon>
        <taxon>Eurotiomycetidae</taxon>
        <taxon>Eurotiales</taxon>
        <taxon>Aspergillaceae</taxon>
        <taxon>Penicillium</taxon>
    </lineage>
</organism>
<accession>A0A0G4PUG8</accession>
<dbReference type="Proteomes" id="UP000053732">
    <property type="component" value="Unassembled WGS sequence"/>
</dbReference>
<keyword evidence="1" id="KW-1133">Transmembrane helix</keyword>
<dbReference type="EMBL" id="HG793176">
    <property type="protein sequence ID" value="CRL30043.1"/>
    <property type="molecule type" value="Genomic_DNA"/>
</dbReference>
<keyword evidence="3" id="KW-1185">Reference proteome</keyword>
<gene>
    <name evidence="2" type="ORF">PCAMFM013_S043g000038</name>
</gene>
<evidence type="ECO:0000256" key="1">
    <source>
        <dbReference type="SAM" id="Phobius"/>
    </source>
</evidence>
<keyword evidence="1" id="KW-0812">Transmembrane</keyword>
<sequence length="680" mass="77819">MLSWHVLSPLLLSLGFRQVLERRAALALAENILLLALTQWVELSQGIILVILVIFVTLAFWQTQFEYFESVQGPYSRAAKTWNSGCPVNTICHQAKFFNYRTPQEAQVPKCNDNTQIEKAFHGRVMMFPCDLQHLRRSGFKDDYHHSYLYVGYPVGFHACYKPLVTVEPHIRLGSLLPIKKTWFSIRPEDHAFNGGAHLSMTQKLEEFLVSEGEDPAEWPYAYLLTPPSVTWQLNNPLAFWYLYNTKRELTAMIVQLQTSYGERRLWLTRNHRTDASRNGPYCFRGKFDKDLQVSPFTPIIASYVIDSSDPCAIPLSKLKIMVTLKQESKEGSETVLQAVVNSTGQPLDAATANLGSSMLFLMKWWWVPMCSVVVFRILFKAAKIYLTHNEKELNVQTRAEPITTAIAKSARLSERTLEKYFSTILASMVRNQSHIKSVKYITPGEHCARARVMHTHQPYCGENGSPHPDEKRNKGAREVVFQVNTPTFYSRFFHYSSPFAAIQSELLDDERTRTVWSSHPQEFAALFSHDHMTPNWREPLDWRWKIISALRTAPTKTNFPRRTAYESCRGTSFTDHLVMQQCSPRQLRNYRRALIRLFLGHWIGGFPVGSTKEGDFELIGLSRDAILMIYEGFLKAGLVILAILLAGSSVVEPTNTAYLLFSMLSVAGLNIWACLKYVF</sequence>
<dbReference type="PANTHER" id="PTHR33973:SF4">
    <property type="entry name" value="OS07G0153300 PROTEIN"/>
    <property type="match status" value="1"/>
</dbReference>